<evidence type="ECO:0000313" key="3">
    <source>
        <dbReference type="Proteomes" id="UP000035709"/>
    </source>
</evidence>
<gene>
    <name evidence="2" type="ORF">LBAT_0076</name>
</gene>
<dbReference type="Pfam" id="PF01327">
    <property type="entry name" value="Pep_deformylase"/>
    <property type="match status" value="1"/>
</dbReference>
<accession>A0A0D6A1Q3</accession>
<dbReference type="KEGG" id="lae:LBAT_0076"/>
<dbReference type="GO" id="GO:0042586">
    <property type="term" value="F:peptide deformylase activity"/>
    <property type="evidence" value="ECO:0007669"/>
    <property type="project" value="InterPro"/>
</dbReference>
<dbReference type="Gene3D" id="3.90.45.10">
    <property type="entry name" value="Peptide deformylase"/>
    <property type="match status" value="1"/>
</dbReference>
<dbReference type="OrthoDB" id="9784988at2"/>
<keyword evidence="3" id="KW-1185">Reference proteome</keyword>
<dbReference type="InterPro" id="IPR023635">
    <property type="entry name" value="Peptide_deformylase"/>
</dbReference>
<dbReference type="PRINTS" id="PR01576">
    <property type="entry name" value="PDEFORMYLASE"/>
</dbReference>
<dbReference type="PANTHER" id="PTHR10458:SF22">
    <property type="entry name" value="PEPTIDE DEFORMYLASE"/>
    <property type="match status" value="1"/>
</dbReference>
<dbReference type="AlphaFoldDB" id="A0A0D6A1Q3"/>
<reference evidence="2 3" key="1">
    <citation type="submission" date="2015-03" db="EMBL/GenBank/DDBJ databases">
        <title>Complete genome sequence of Lactobacillus acetotolerans NBRC 13120.</title>
        <authorList>
            <person name="Toh H."/>
            <person name="Morita H."/>
            <person name="Fujita N."/>
        </authorList>
    </citation>
    <scope>NUCLEOTIDE SEQUENCE [LARGE SCALE GENOMIC DNA]</scope>
    <source>
        <strain evidence="2 3">NBRC 13120</strain>
    </source>
</reference>
<dbReference type="Proteomes" id="UP000035709">
    <property type="component" value="Chromosome"/>
</dbReference>
<dbReference type="CDD" id="cd00487">
    <property type="entry name" value="Pep_deformylase"/>
    <property type="match status" value="1"/>
</dbReference>
<comment type="similarity">
    <text evidence="1">Belongs to the polypeptide deformylase family.</text>
</comment>
<dbReference type="EMBL" id="AP014808">
    <property type="protein sequence ID" value="BAQ56465.1"/>
    <property type="molecule type" value="Genomic_DNA"/>
</dbReference>
<evidence type="ECO:0000256" key="1">
    <source>
        <dbReference type="ARBA" id="ARBA00010759"/>
    </source>
</evidence>
<dbReference type="RefSeq" id="WP_060459042.1">
    <property type="nucleotide sequence ID" value="NZ_AP014808.1"/>
</dbReference>
<sequence length="137" mass="15379">MTACKIIRDPMFLRQKSKLATKEDIGTAEDLKDTLIANQKTAAGLAANMIGKSKRIIAFYVGTLPMVMLNPQIMEESGSYQTKEGCLSLSGTRATNRYKTIVVEYQNMSMKNQRQQFTNFIAETIQHEIDHCNGILI</sequence>
<dbReference type="PANTHER" id="PTHR10458">
    <property type="entry name" value="PEPTIDE DEFORMYLASE"/>
    <property type="match status" value="1"/>
</dbReference>
<dbReference type="InterPro" id="IPR036821">
    <property type="entry name" value="Peptide_deformylase_sf"/>
</dbReference>
<organism evidence="2 3">
    <name type="scientific">Lactobacillus acetotolerans</name>
    <dbReference type="NCBI Taxonomy" id="1600"/>
    <lineage>
        <taxon>Bacteria</taxon>
        <taxon>Bacillati</taxon>
        <taxon>Bacillota</taxon>
        <taxon>Bacilli</taxon>
        <taxon>Lactobacillales</taxon>
        <taxon>Lactobacillaceae</taxon>
        <taxon>Lactobacillus</taxon>
    </lineage>
</organism>
<name>A0A0D6A1Q3_9LACO</name>
<dbReference type="STRING" id="1600.LBAT_0076"/>
<dbReference type="PIRSF" id="PIRSF004749">
    <property type="entry name" value="Pep_def"/>
    <property type="match status" value="1"/>
</dbReference>
<proteinExistence type="inferred from homology"/>
<dbReference type="PATRIC" id="fig|1600.4.peg.76"/>
<dbReference type="NCBIfam" id="NF006670">
    <property type="entry name" value="PRK09218.1"/>
    <property type="match status" value="1"/>
</dbReference>
<protein>
    <submittedName>
        <fullName evidence="2">Peptide deformylase</fullName>
    </submittedName>
</protein>
<dbReference type="SUPFAM" id="SSF56420">
    <property type="entry name" value="Peptide deformylase"/>
    <property type="match status" value="1"/>
</dbReference>
<evidence type="ECO:0000313" key="2">
    <source>
        <dbReference type="EMBL" id="BAQ56465.1"/>
    </source>
</evidence>